<evidence type="ECO:0000313" key="2">
    <source>
        <dbReference type="Proteomes" id="UP001454036"/>
    </source>
</evidence>
<proteinExistence type="predicted"/>
<gene>
    <name evidence="1" type="ORF">LIER_31724</name>
</gene>
<dbReference type="Proteomes" id="UP001454036">
    <property type="component" value="Unassembled WGS sequence"/>
</dbReference>
<name>A0AAV3RXR4_LITER</name>
<comment type="caution">
    <text evidence="1">The sequence shown here is derived from an EMBL/GenBank/DDBJ whole genome shotgun (WGS) entry which is preliminary data.</text>
</comment>
<reference evidence="1 2" key="1">
    <citation type="submission" date="2024-01" db="EMBL/GenBank/DDBJ databases">
        <title>The complete chloroplast genome sequence of Lithospermum erythrorhizon: insights into the phylogenetic relationship among Boraginaceae species and the maternal lineages of purple gromwells.</title>
        <authorList>
            <person name="Okada T."/>
            <person name="Watanabe K."/>
        </authorList>
    </citation>
    <scope>NUCLEOTIDE SEQUENCE [LARGE SCALE GENOMIC DNA]</scope>
</reference>
<evidence type="ECO:0000313" key="1">
    <source>
        <dbReference type="EMBL" id="GAA0184436.1"/>
    </source>
</evidence>
<dbReference type="EMBL" id="BAABME010011892">
    <property type="protein sequence ID" value="GAA0184436.1"/>
    <property type="molecule type" value="Genomic_DNA"/>
</dbReference>
<dbReference type="AlphaFoldDB" id="A0AAV3RXR4"/>
<keyword evidence="2" id="KW-1185">Reference proteome</keyword>
<protein>
    <submittedName>
        <fullName evidence="1">Uncharacterized protein</fullName>
    </submittedName>
</protein>
<sequence>MHIEALLKAKVDKAIVPHQVSYLDVISGNRLIDQMFVSQLTSSSAVALPSSQEQEQLMITENSPLTILPTPTPIIPNGSSPLCEALASPCIPSMVLSSYVREGSSRGLFR</sequence>
<accession>A0AAV3RXR4</accession>
<organism evidence="1 2">
    <name type="scientific">Lithospermum erythrorhizon</name>
    <name type="common">Purple gromwell</name>
    <name type="synonym">Lithospermum officinale var. erythrorhizon</name>
    <dbReference type="NCBI Taxonomy" id="34254"/>
    <lineage>
        <taxon>Eukaryota</taxon>
        <taxon>Viridiplantae</taxon>
        <taxon>Streptophyta</taxon>
        <taxon>Embryophyta</taxon>
        <taxon>Tracheophyta</taxon>
        <taxon>Spermatophyta</taxon>
        <taxon>Magnoliopsida</taxon>
        <taxon>eudicotyledons</taxon>
        <taxon>Gunneridae</taxon>
        <taxon>Pentapetalae</taxon>
        <taxon>asterids</taxon>
        <taxon>lamiids</taxon>
        <taxon>Boraginales</taxon>
        <taxon>Boraginaceae</taxon>
        <taxon>Boraginoideae</taxon>
        <taxon>Lithospermeae</taxon>
        <taxon>Lithospermum</taxon>
    </lineage>
</organism>